<feature type="compositionally biased region" description="Polar residues" evidence="7">
    <location>
        <begin position="650"/>
        <end position="665"/>
    </location>
</feature>
<protein>
    <recommendedName>
        <fullName evidence="4">RING-type E3 ubiquitin transferase</fullName>
        <ecNumber evidence="4">2.3.2.27</ecNumber>
    </recommendedName>
</protein>
<dbReference type="InterPro" id="IPR013083">
    <property type="entry name" value="Znf_RING/FYVE/PHD"/>
</dbReference>
<evidence type="ECO:0000256" key="7">
    <source>
        <dbReference type="SAM" id="MobiDB-lite"/>
    </source>
</evidence>
<name>A0ABQ7LIZ2_BRACM</name>
<evidence type="ECO:0000256" key="6">
    <source>
        <dbReference type="ARBA" id="ARBA00022786"/>
    </source>
</evidence>
<feature type="region of interest" description="Disordered" evidence="7">
    <location>
        <begin position="344"/>
        <end position="366"/>
    </location>
</feature>
<keyword evidence="6" id="KW-0833">Ubl conjugation pathway</keyword>
<sequence>MTLKIPIQETVKLVGSLRLCGSDRSEPVVVSKTEMVMDEKVYVAVVARDLESKSSLVWAIQNTRGREFCIVYVHQPMNISAPGEMFHEQKLRLYRKEKEKAHNSLDKYLNICRQMHVNAEKIYMEMDSVEEGILQLISQRGVKKLVMGAAADRNYTMSMRDLKSKKAIYISREAPDTCHIWFTCNGYLICTREAARRDNLNVEGTSSSSLAQSEINKGTESVASSSMAKDDVQIQVALIEAATSNRETRLEVSKRKEAEKSAIDAIKKAKESENGYLNELKRRKETEKSLKEAKEEMEKMRSEAETRIAESNTVITNLQGKYSLSMKVLRRLRDEQEELKREISEVSKLKSKREKEEASPSKDLEPPQYFICPITQEVMEDPYVAADGFTYEGEAIRGWFNRGHETSPMTNKRLHHTKKNMEKEEEAAAVMEEIIYVAVGRETAKNKSNLTWAIDNSQGNKICIVLVHQPPHMIPLLGTRFDAATVDEELVKSYREKQKAKTEKILDEYLRICLKKGVHAEKLCVDMDSIEKGIVKMIHENKVRKFIMGAAADKHYSTKMEELRSRKAIFVCQHASPTCCIRFICKGHLIHTRKGRMDEVRALSALLSDFQRLVSSRSSSNSDMLSGSSKVKSEVEEEEGTSRTSSSRSDGTLSYSGGSEASPSVTEEKSNHSSPPPSLPCTGMGLGMISILIHSTKLWHKRAIQNHNTPPSSS</sequence>
<dbReference type="PROSITE" id="PS51698">
    <property type="entry name" value="U_BOX"/>
    <property type="match status" value="1"/>
</dbReference>
<evidence type="ECO:0000256" key="1">
    <source>
        <dbReference type="ARBA" id="ARBA00000900"/>
    </source>
</evidence>
<dbReference type="PANTHER" id="PTHR45647:SF151">
    <property type="entry name" value="U-BOX DOMAIN-CONTAINING PROTEIN"/>
    <property type="match status" value="1"/>
</dbReference>
<feature type="domain" description="U-box" evidence="8">
    <location>
        <begin position="365"/>
        <end position="417"/>
    </location>
</feature>
<proteinExistence type="predicted"/>
<dbReference type="SUPFAM" id="SSF57850">
    <property type="entry name" value="RING/U-box"/>
    <property type="match status" value="1"/>
</dbReference>
<dbReference type="InterPro" id="IPR051348">
    <property type="entry name" value="U-box_ubiquitin_ligases"/>
</dbReference>
<dbReference type="Proteomes" id="UP000823674">
    <property type="component" value="Chromosome A09"/>
</dbReference>
<accession>A0ABQ7LIZ2</accession>
<feature type="compositionally biased region" description="Low complexity" evidence="7">
    <location>
        <begin position="618"/>
        <end position="630"/>
    </location>
</feature>
<dbReference type="InterPro" id="IPR014729">
    <property type="entry name" value="Rossmann-like_a/b/a_fold"/>
</dbReference>
<evidence type="ECO:0000256" key="3">
    <source>
        <dbReference type="ARBA" id="ARBA00004906"/>
    </source>
</evidence>
<gene>
    <name evidence="9" type="primary">A09p066790.1_BraROA</name>
    <name evidence="9" type="ORF">IGI04_037969</name>
</gene>
<feature type="compositionally biased region" description="Basic and acidic residues" evidence="7">
    <location>
        <begin position="344"/>
        <end position="365"/>
    </location>
</feature>
<feature type="region of interest" description="Disordered" evidence="7">
    <location>
        <begin position="618"/>
        <end position="682"/>
    </location>
</feature>
<dbReference type="CDD" id="cd16655">
    <property type="entry name" value="RING-Ubox_WDSUB1-like"/>
    <property type="match status" value="1"/>
</dbReference>
<evidence type="ECO:0000256" key="2">
    <source>
        <dbReference type="ARBA" id="ARBA00003861"/>
    </source>
</evidence>
<organism evidence="9 10">
    <name type="scientific">Brassica rapa subsp. trilocularis</name>
    <dbReference type="NCBI Taxonomy" id="1813537"/>
    <lineage>
        <taxon>Eukaryota</taxon>
        <taxon>Viridiplantae</taxon>
        <taxon>Streptophyta</taxon>
        <taxon>Embryophyta</taxon>
        <taxon>Tracheophyta</taxon>
        <taxon>Spermatophyta</taxon>
        <taxon>Magnoliopsida</taxon>
        <taxon>eudicotyledons</taxon>
        <taxon>Gunneridae</taxon>
        <taxon>Pentapetalae</taxon>
        <taxon>rosids</taxon>
        <taxon>malvids</taxon>
        <taxon>Brassicales</taxon>
        <taxon>Brassicaceae</taxon>
        <taxon>Brassiceae</taxon>
        <taxon>Brassica</taxon>
    </lineage>
</organism>
<dbReference type="CDD" id="cd01989">
    <property type="entry name" value="USP_STK_Ubox_N"/>
    <property type="match status" value="2"/>
</dbReference>
<dbReference type="SMART" id="SM00504">
    <property type="entry name" value="Ubox"/>
    <property type="match status" value="1"/>
</dbReference>
<dbReference type="Pfam" id="PF04564">
    <property type="entry name" value="U-box"/>
    <property type="match status" value="1"/>
</dbReference>
<dbReference type="EC" id="2.3.2.27" evidence="4"/>
<keyword evidence="10" id="KW-1185">Reference proteome</keyword>
<dbReference type="EMBL" id="JADBGQ010000008">
    <property type="protein sequence ID" value="KAG5386499.1"/>
    <property type="molecule type" value="Genomic_DNA"/>
</dbReference>
<comment type="catalytic activity">
    <reaction evidence="1">
        <text>S-ubiquitinyl-[E2 ubiquitin-conjugating enzyme]-L-cysteine + [acceptor protein]-L-lysine = [E2 ubiquitin-conjugating enzyme]-L-cysteine + N(6)-ubiquitinyl-[acceptor protein]-L-lysine.</text>
        <dbReference type="EC" id="2.3.2.27"/>
    </reaction>
</comment>
<comment type="caution">
    <text evidence="9">The sequence shown here is derived from an EMBL/GenBank/DDBJ whole genome shotgun (WGS) entry which is preliminary data.</text>
</comment>
<evidence type="ECO:0000259" key="8">
    <source>
        <dbReference type="PROSITE" id="PS51698"/>
    </source>
</evidence>
<reference evidence="9 10" key="1">
    <citation type="submission" date="2021-03" db="EMBL/GenBank/DDBJ databases">
        <authorList>
            <person name="King G.J."/>
            <person name="Bancroft I."/>
            <person name="Baten A."/>
            <person name="Bloomfield J."/>
            <person name="Borpatragohain P."/>
            <person name="He Z."/>
            <person name="Irish N."/>
            <person name="Irwin J."/>
            <person name="Liu K."/>
            <person name="Mauleon R.P."/>
            <person name="Moore J."/>
            <person name="Morris R."/>
            <person name="Ostergaard L."/>
            <person name="Wang B."/>
            <person name="Wells R."/>
        </authorList>
    </citation>
    <scope>NUCLEOTIDE SEQUENCE [LARGE SCALE GENOMIC DNA]</scope>
    <source>
        <strain evidence="9">R-o-18</strain>
        <tissue evidence="9">Leaf</tissue>
    </source>
</reference>
<evidence type="ECO:0000313" key="9">
    <source>
        <dbReference type="EMBL" id="KAG5386499.1"/>
    </source>
</evidence>
<dbReference type="Gene3D" id="3.40.50.620">
    <property type="entry name" value="HUPs"/>
    <property type="match status" value="2"/>
</dbReference>
<comment type="function">
    <text evidence="2">Functions as an E3 ubiquitin ligase.</text>
</comment>
<evidence type="ECO:0000256" key="5">
    <source>
        <dbReference type="ARBA" id="ARBA00022679"/>
    </source>
</evidence>
<dbReference type="InterPro" id="IPR003613">
    <property type="entry name" value="Ubox_domain"/>
</dbReference>
<evidence type="ECO:0000256" key="4">
    <source>
        <dbReference type="ARBA" id="ARBA00012483"/>
    </source>
</evidence>
<dbReference type="Gene3D" id="3.30.40.10">
    <property type="entry name" value="Zinc/RING finger domain, C3HC4 (zinc finger)"/>
    <property type="match status" value="1"/>
</dbReference>
<dbReference type="PANTHER" id="PTHR45647">
    <property type="entry name" value="OS02G0152300 PROTEIN"/>
    <property type="match status" value="1"/>
</dbReference>
<evidence type="ECO:0000313" key="10">
    <source>
        <dbReference type="Proteomes" id="UP000823674"/>
    </source>
</evidence>
<keyword evidence="5" id="KW-0808">Transferase</keyword>
<comment type="pathway">
    <text evidence="3">Protein modification; protein ubiquitination.</text>
</comment>